<dbReference type="SUPFAM" id="SSF50998">
    <property type="entry name" value="Quinoprotein alcohol dehydrogenase-like"/>
    <property type="match status" value="2"/>
</dbReference>
<keyword evidence="4" id="KW-0418">Kinase</keyword>
<dbReference type="PANTHER" id="PTHR43671">
    <property type="entry name" value="SERINE/THREONINE-PROTEIN KINASE NEK"/>
    <property type="match status" value="1"/>
</dbReference>
<keyword evidence="7" id="KW-0472">Membrane</keyword>
<dbReference type="SUPFAM" id="SSF56112">
    <property type="entry name" value="Protein kinase-like (PK-like)"/>
    <property type="match status" value="1"/>
</dbReference>
<evidence type="ECO:0000313" key="10">
    <source>
        <dbReference type="Proteomes" id="UP000664167"/>
    </source>
</evidence>
<sequence length="573" mass="58874">VIDFGISRAVDATQLTRTNAVIGTPGFMAPEQIVSSREAGPAADVFSLGCVLVFAATGQGPFGAGTTTEVLYRAVHAPPQLDDVPDALRPLLVACLDKDPDRRPGTSAVLDSLSPADSSALLSEGLRSDIAEREAHAAVLVSAPPMPMTPLLPPPSAPEPGGPGTSRRRFLWIAAAGGTAATAAGVAAVIGLRSKPGGTPGSGASSSGGGTTIRPTAGLAAGPKPQWSVGLESGVEHADGRLRLMGSSLVHWDKQKAVGYDTTAGSRRWTASPRMPSGVSQEPQWLAVHGSMLYGTVAGDRGYLLGLDEKGTLRFSHPVMEPDGTYGPDAVVDVLAVAASVALISSDGGGGFRVHAVDLAKGSVLWSRKMTNSTFGTCSDGHAFFLRDDNDVLRVDARTGRPQWTVHDVFESNTEPPMVTAGGRLLVTGTDVRAFSTANGRKLWTAAAETTELSGTSVHGGKAYVSGSKSAVVALDVRDGSQLWRTASPVSLNSGTFLDAGPSVSASVVTESLSDPQGFIVLRATDGKPLWAHRATGGKTAASGSDEWKVLAVGSTVYAASATTLSAFRSDAS</sequence>
<evidence type="ECO:0000256" key="6">
    <source>
        <dbReference type="SAM" id="MobiDB-lite"/>
    </source>
</evidence>
<evidence type="ECO:0000256" key="2">
    <source>
        <dbReference type="ARBA" id="ARBA00022679"/>
    </source>
</evidence>
<keyword evidence="5" id="KW-0067">ATP-binding</keyword>
<accession>A0A939FHU0</accession>
<dbReference type="RefSeq" id="WP_206969212.1">
    <property type="nucleotide sequence ID" value="NZ_JAFLRJ010000601.1"/>
</dbReference>
<dbReference type="SMART" id="SM00564">
    <property type="entry name" value="PQQ"/>
    <property type="match status" value="3"/>
</dbReference>
<dbReference type="InterPro" id="IPR002372">
    <property type="entry name" value="PQQ_rpt_dom"/>
</dbReference>
<feature type="region of interest" description="Disordered" evidence="6">
    <location>
        <begin position="197"/>
        <end position="224"/>
    </location>
</feature>
<dbReference type="Gene3D" id="2.40.10.480">
    <property type="match status" value="1"/>
</dbReference>
<dbReference type="GO" id="GO:0005524">
    <property type="term" value="F:ATP binding"/>
    <property type="evidence" value="ECO:0007669"/>
    <property type="project" value="UniProtKB-KW"/>
</dbReference>
<feature type="compositionally biased region" description="Gly residues" evidence="6">
    <location>
        <begin position="198"/>
        <end position="211"/>
    </location>
</feature>
<evidence type="ECO:0000259" key="8">
    <source>
        <dbReference type="PROSITE" id="PS50011"/>
    </source>
</evidence>
<keyword evidence="10" id="KW-1185">Reference proteome</keyword>
<evidence type="ECO:0000256" key="3">
    <source>
        <dbReference type="ARBA" id="ARBA00022741"/>
    </source>
</evidence>
<dbReference type="InterPro" id="IPR000719">
    <property type="entry name" value="Prot_kinase_dom"/>
</dbReference>
<proteinExistence type="predicted"/>
<evidence type="ECO:0000313" key="9">
    <source>
        <dbReference type="EMBL" id="MBO0517395.1"/>
    </source>
</evidence>
<feature type="domain" description="Protein kinase" evidence="8">
    <location>
        <begin position="1"/>
        <end position="122"/>
    </location>
</feature>
<dbReference type="InterPro" id="IPR018391">
    <property type="entry name" value="PQQ_b-propeller_rpt"/>
</dbReference>
<feature type="transmembrane region" description="Helical" evidence="7">
    <location>
        <begin position="170"/>
        <end position="192"/>
    </location>
</feature>
<dbReference type="AlphaFoldDB" id="A0A939FHU0"/>
<dbReference type="EC" id="2.7.11.1" evidence="1"/>
<name>A0A939FHU0_9ACTN</name>
<dbReference type="GO" id="GO:0004674">
    <property type="term" value="F:protein serine/threonine kinase activity"/>
    <property type="evidence" value="ECO:0007669"/>
    <property type="project" value="UniProtKB-EC"/>
</dbReference>
<evidence type="ECO:0000256" key="4">
    <source>
        <dbReference type="ARBA" id="ARBA00022777"/>
    </source>
</evidence>
<dbReference type="Proteomes" id="UP000664167">
    <property type="component" value="Unassembled WGS sequence"/>
</dbReference>
<evidence type="ECO:0000256" key="7">
    <source>
        <dbReference type="SAM" id="Phobius"/>
    </source>
</evidence>
<dbReference type="InterPro" id="IPR015943">
    <property type="entry name" value="WD40/YVTN_repeat-like_dom_sf"/>
</dbReference>
<dbReference type="EMBL" id="JAFLRJ010000601">
    <property type="protein sequence ID" value="MBO0517395.1"/>
    <property type="molecule type" value="Genomic_DNA"/>
</dbReference>
<feature type="non-terminal residue" evidence="9">
    <location>
        <position position="1"/>
    </location>
</feature>
<dbReference type="InterPro" id="IPR011047">
    <property type="entry name" value="Quinoprotein_ADH-like_sf"/>
</dbReference>
<reference evidence="9" key="1">
    <citation type="submission" date="2021-03" db="EMBL/GenBank/DDBJ databases">
        <title>Streptomyces poriferae sp. nov., a novel marine sponge-derived Actinobacteria species with anti-MRSA activity.</title>
        <authorList>
            <person name="Sandoval-Powers M."/>
            <person name="Kralova S."/>
            <person name="Nguyen G.-S."/>
            <person name="Fawwal D."/>
            <person name="Degnes K."/>
            <person name="Klinkenberg G."/>
            <person name="Sletta H."/>
            <person name="Wentzel A."/>
            <person name="Liles M.R."/>
        </authorList>
    </citation>
    <scope>NUCLEOTIDE SEQUENCE</scope>
    <source>
        <strain evidence="9">DSM 41794</strain>
    </source>
</reference>
<keyword evidence="7" id="KW-1133">Transmembrane helix</keyword>
<dbReference type="Pfam" id="PF13360">
    <property type="entry name" value="PQQ_2"/>
    <property type="match status" value="2"/>
</dbReference>
<comment type="caution">
    <text evidence="9">The sequence shown here is derived from an EMBL/GenBank/DDBJ whole genome shotgun (WGS) entry which is preliminary data.</text>
</comment>
<keyword evidence="7" id="KW-0812">Transmembrane</keyword>
<dbReference type="Pfam" id="PF00069">
    <property type="entry name" value="Pkinase"/>
    <property type="match status" value="1"/>
</dbReference>
<keyword evidence="2" id="KW-0808">Transferase</keyword>
<evidence type="ECO:0000256" key="1">
    <source>
        <dbReference type="ARBA" id="ARBA00012513"/>
    </source>
</evidence>
<dbReference type="InterPro" id="IPR011009">
    <property type="entry name" value="Kinase-like_dom_sf"/>
</dbReference>
<dbReference type="PANTHER" id="PTHR43671:SF13">
    <property type="entry name" value="SERINE_THREONINE-PROTEIN KINASE NEK2"/>
    <property type="match status" value="1"/>
</dbReference>
<organism evidence="9 10">
    <name type="scientific">Streptomyces beijiangensis</name>
    <dbReference type="NCBI Taxonomy" id="163361"/>
    <lineage>
        <taxon>Bacteria</taxon>
        <taxon>Bacillati</taxon>
        <taxon>Actinomycetota</taxon>
        <taxon>Actinomycetes</taxon>
        <taxon>Kitasatosporales</taxon>
        <taxon>Streptomycetaceae</taxon>
        <taxon>Streptomyces</taxon>
    </lineage>
</organism>
<dbReference type="InterPro" id="IPR050660">
    <property type="entry name" value="NEK_Ser/Thr_kinase"/>
</dbReference>
<dbReference type="PROSITE" id="PS50011">
    <property type="entry name" value="PROTEIN_KINASE_DOM"/>
    <property type="match status" value="1"/>
</dbReference>
<dbReference type="Gene3D" id="1.10.510.10">
    <property type="entry name" value="Transferase(Phosphotransferase) domain 1"/>
    <property type="match status" value="1"/>
</dbReference>
<keyword evidence="3" id="KW-0547">Nucleotide-binding</keyword>
<dbReference type="Gene3D" id="2.130.10.10">
    <property type="entry name" value="YVTN repeat-like/Quinoprotein amine dehydrogenase"/>
    <property type="match status" value="1"/>
</dbReference>
<gene>
    <name evidence="9" type="ORF">J0695_37395</name>
</gene>
<evidence type="ECO:0000256" key="5">
    <source>
        <dbReference type="ARBA" id="ARBA00022840"/>
    </source>
</evidence>
<protein>
    <recommendedName>
        <fullName evidence="1">non-specific serine/threonine protein kinase</fullName>
        <ecNumber evidence="1">2.7.11.1</ecNumber>
    </recommendedName>
</protein>